<comment type="similarity">
    <text evidence="8">Belongs to the exbB/tolQ family.</text>
</comment>
<evidence type="ECO:0000256" key="7">
    <source>
        <dbReference type="ARBA" id="ARBA00023136"/>
    </source>
</evidence>
<dbReference type="PANTHER" id="PTHR30625">
    <property type="entry name" value="PROTEIN TOLQ"/>
    <property type="match status" value="1"/>
</dbReference>
<evidence type="ECO:0000313" key="11">
    <source>
        <dbReference type="EMBL" id="MRG92057.1"/>
    </source>
</evidence>
<dbReference type="OrthoDB" id="9805133at2"/>
<dbReference type="PANTHER" id="PTHR30625:SF15">
    <property type="entry name" value="BIOPOLYMER TRANSPORT PROTEIN EXBB"/>
    <property type="match status" value="1"/>
</dbReference>
<keyword evidence="3" id="KW-1003">Cell membrane</keyword>
<keyword evidence="7 9" id="KW-0472">Membrane</keyword>
<gene>
    <name evidence="11" type="ORF">GF068_08980</name>
</gene>
<protein>
    <submittedName>
        <fullName evidence="11">TolQ protein</fullName>
    </submittedName>
</protein>
<sequence length="233" mass="24944">MQFDLAHIWASMGLVSRLIAFVLVLMAVATIAVVVERMIALARMNAETRAFVKEAEPLLDAWDTEELLRVSDRYRLSALARLVSSAMRRFLRAESEASGNLTPVELARREVERRREALSADLRRGLSVLASVGSVAPFVGLLGTVVGIISAFQGIAATGSGGLGAVSAGISEALIETALGLSVAIPSVLFFNYLTGKITAVEAALERSAGELLDDMENQHGRASEERIFEEAA</sequence>
<evidence type="ECO:0000256" key="1">
    <source>
        <dbReference type="ARBA" id="ARBA00004651"/>
    </source>
</evidence>
<feature type="transmembrane region" description="Helical" evidence="9">
    <location>
        <begin position="128"/>
        <end position="153"/>
    </location>
</feature>
<feature type="domain" description="MotA/TolQ/ExbB proton channel" evidence="10">
    <location>
        <begin position="85"/>
        <end position="206"/>
    </location>
</feature>
<proteinExistence type="inferred from homology"/>
<organism evidence="11 12">
    <name type="scientific">Polyangium spumosum</name>
    <dbReference type="NCBI Taxonomy" id="889282"/>
    <lineage>
        <taxon>Bacteria</taxon>
        <taxon>Pseudomonadati</taxon>
        <taxon>Myxococcota</taxon>
        <taxon>Polyangia</taxon>
        <taxon>Polyangiales</taxon>
        <taxon>Polyangiaceae</taxon>
        <taxon>Polyangium</taxon>
    </lineage>
</organism>
<evidence type="ECO:0000259" key="10">
    <source>
        <dbReference type="Pfam" id="PF01618"/>
    </source>
</evidence>
<evidence type="ECO:0000256" key="8">
    <source>
        <dbReference type="RuleBase" id="RU004057"/>
    </source>
</evidence>
<dbReference type="InterPro" id="IPR002898">
    <property type="entry name" value="MotA_ExbB_proton_chnl"/>
</dbReference>
<evidence type="ECO:0000256" key="3">
    <source>
        <dbReference type="ARBA" id="ARBA00022475"/>
    </source>
</evidence>
<evidence type="ECO:0000313" key="12">
    <source>
        <dbReference type="Proteomes" id="UP000440224"/>
    </source>
</evidence>
<dbReference type="RefSeq" id="WP_153818894.1">
    <property type="nucleotide sequence ID" value="NZ_WJIE01000002.1"/>
</dbReference>
<evidence type="ECO:0000256" key="9">
    <source>
        <dbReference type="SAM" id="Phobius"/>
    </source>
</evidence>
<dbReference type="AlphaFoldDB" id="A0A6N7PJR7"/>
<keyword evidence="4 9" id="KW-0812">Transmembrane</keyword>
<keyword evidence="5 8" id="KW-0653">Protein transport</keyword>
<evidence type="ECO:0000256" key="2">
    <source>
        <dbReference type="ARBA" id="ARBA00022448"/>
    </source>
</evidence>
<keyword evidence="12" id="KW-1185">Reference proteome</keyword>
<dbReference type="Pfam" id="PF01618">
    <property type="entry name" value="MotA_ExbB"/>
    <property type="match status" value="1"/>
</dbReference>
<evidence type="ECO:0000256" key="4">
    <source>
        <dbReference type="ARBA" id="ARBA00022692"/>
    </source>
</evidence>
<comment type="caution">
    <text evidence="11">The sequence shown here is derived from an EMBL/GenBank/DDBJ whole genome shotgun (WGS) entry which is preliminary data.</text>
</comment>
<reference evidence="11 12" key="1">
    <citation type="submission" date="2019-10" db="EMBL/GenBank/DDBJ databases">
        <title>A soil myxobacterium in the family Polyangiaceae.</title>
        <authorList>
            <person name="Li Y."/>
            <person name="Wang J."/>
        </authorList>
    </citation>
    <scope>NUCLEOTIDE SEQUENCE [LARGE SCALE GENOMIC DNA]</scope>
    <source>
        <strain evidence="11 12">DSM 14734</strain>
    </source>
</reference>
<dbReference type="GO" id="GO:0005886">
    <property type="term" value="C:plasma membrane"/>
    <property type="evidence" value="ECO:0007669"/>
    <property type="project" value="UniProtKB-SubCell"/>
</dbReference>
<name>A0A6N7PJR7_9BACT</name>
<feature type="transmembrane region" description="Helical" evidence="9">
    <location>
        <begin position="173"/>
        <end position="194"/>
    </location>
</feature>
<comment type="subcellular location">
    <subcellularLocation>
        <location evidence="1">Cell membrane</location>
        <topology evidence="1">Multi-pass membrane protein</topology>
    </subcellularLocation>
    <subcellularLocation>
        <location evidence="8">Membrane</location>
        <topology evidence="8">Multi-pass membrane protein</topology>
    </subcellularLocation>
</comment>
<keyword evidence="2 8" id="KW-0813">Transport</keyword>
<dbReference type="InterPro" id="IPR050790">
    <property type="entry name" value="ExbB/TolQ_transport"/>
</dbReference>
<dbReference type="EMBL" id="WJIE01000002">
    <property type="protein sequence ID" value="MRG92057.1"/>
    <property type="molecule type" value="Genomic_DNA"/>
</dbReference>
<accession>A0A6N7PJR7</accession>
<evidence type="ECO:0000256" key="5">
    <source>
        <dbReference type="ARBA" id="ARBA00022927"/>
    </source>
</evidence>
<keyword evidence="6 9" id="KW-1133">Transmembrane helix</keyword>
<dbReference type="GO" id="GO:0017038">
    <property type="term" value="P:protein import"/>
    <property type="evidence" value="ECO:0007669"/>
    <property type="project" value="TreeGrafter"/>
</dbReference>
<evidence type="ECO:0000256" key="6">
    <source>
        <dbReference type="ARBA" id="ARBA00022989"/>
    </source>
</evidence>
<feature type="transmembrane region" description="Helical" evidence="9">
    <location>
        <begin position="6"/>
        <end position="35"/>
    </location>
</feature>
<dbReference type="Proteomes" id="UP000440224">
    <property type="component" value="Unassembled WGS sequence"/>
</dbReference>